<name>A0A8K1D8Q5_9PASS</name>
<reference evidence="2" key="1">
    <citation type="submission" date="2019-04" db="EMBL/GenBank/DDBJ databases">
        <title>Genome assembly of Zosterops borbonicus 15179.</title>
        <authorList>
            <person name="Leroy T."/>
            <person name="Anselmetti Y."/>
            <person name="Tilak M.-K."/>
            <person name="Nabholz B."/>
        </authorList>
    </citation>
    <scope>NUCLEOTIDE SEQUENCE</scope>
    <source>
        <strain evidence="2">HGM_15179</strain>
        <tissue evidence="2">Muscle</tissue>
    </source>
</reference>
<evidence type="ECO:0000259" key="1">
    <source>
        <dbReference type="Pfam" id="PF18150"/>
    </source>
</evidence>
<protein>
    <recommendedName>
        <fullName evidence="1">DUF5600 domain-containing protein</fullName>
    </recommendedName>
</protein>
<proteinExistence type="predicted"/>
<evidence type="ECO:0000313" key="3">
    <source>
        <dbReference type="Proteomes" id="UP000796761"/>
    </source>
</evidence>
<feature type="non-terminal residue" evidence="2">
    <location>
        <position position="1"/>
    </location>
</feature>
<evidence type="ECO:0000313" key="2">
    <source>
        <dbReference type="EMBL" id="TRZ06641.1"/>
    </source>
</evidence>
<dbReference type="Proteomes" id="UP000796761">
    <property type="component" value="Unassembled WGS sequence"/>
</dbReference>
<comment type="caution">
    <text evidence="2">The sequence shown here is derived from an EMBL/GenBank/DDBJ whole genome shotgun (WGS) entry which is preliminary data.</text>
</comment>
<feature type="domain" description="DUF5600" evidence="1">
    <location>
        <begin position="1"/>
        <end position="64"/>
    </location>
</feature>
<organism evidence="2 3">
    <name type="scientific">Zosterops borbonicus</name>
    <dbReference type="NCBI Taxonomy" id="364589"/>
    <lineage>
        <taxon>Eukaryota</taxon>
        <taxon>Metazoa</taxon>
        <taxon>Chordata</taxon>
        <taxon>Craniata</taxon>
        <taxon>Vertebrata</taxon>
        <taxon>Euteleostomi</taxon>
        <taxon>Archelosauria</taxon>
        <taxon>Archosauria</taxon>
        <taxon>Dinosauria</taxon>
        <taxon>Saurischia</taxon>
        <taxon>Theropoda</taxon>
        <taxon>Coelurosauria</taxon>
        <taxon>Aves</taxon>
        <taxon>Neognathae</taxon>
        <taxon>Neoaves</taxon>
        <taxon>Telluraves</taxon>
        <taxon>Australaves</taxon>
        <taxon>Passeriformes</taxon>
        <taxon>Sylvioidea</taxon>
        <taxon>Zosteropidae</taxon>
        <taxon>Zosterops</taxon>
    </lineage>
</organism>
<dbReference type="AlphaFoldDB" id="A0A8K1D8Q5"/>
<gene>
    <name evidence="2" type="ORF">HGM15179_020470</name>
</gene>
<dbReference type="InterPro" id="IPR040990">
    <property type="entry name" value="DUF5600"/>
</dbReference>
<dbReference type="Gene3D" id="1.10.268.20">
    <property type="match status" value="1"/>
</dbReference>
<dbReference type="Pfam" id="PF18150">
    <property type="entry name" value="DUF5600"/>
    <property type="match status" value="1"/>
</dbReference>
<dbReference type="EMBL" id="SWJQ01002309">
    <property type="protein sequence ID" value="TRZ06641.1"/>
    <property type="molecule type" value="Genomic_DNA"/>
</dbReference>
<accession>A0A8K1D8Q5</accession>
<keyword evidence="3" id="KW-1185">Reference proteome</keyword>
<sequence>MVKRARMVRVHALIVSRLHQELQGPLGGRGRRKRLVQRLPGLLARVQSEHQIPPGDMPDCAKLQ</sequence>